<dbReference type="InParanoid" id="A0A6P8H8T6"/>
<evidence type="ECO:0000256" key="1">
    <source>
        <dbReference type="PROSITE-ProRule" id="PRU00152"/>
    </source>
</evidence>
<dbReference type="SUPFAM" id="SSF48371">
    <property type="entry name" value="ARM repeat"/>
    <property type="match status" value="1"/>
</dbReference>
<evidence type="ECO:0000256" key="3">
    <source>
        <dbReference type="SAM" id="MobiDB-lite"/>
    </source>
</evidence>
<proteinExistence type="predicted"/>
<dbReference type="KEGG" id="aten:116290008"/>
<dbReference type="Gene3D" id="2.60.60.20">
    <property type="entry name" value="PLAT/LH2 domain"/>
    <property type="match status" value="2"/>
</dbReference>
<gene>
    <name evidence="6" type="primary">LOC116290008</name>
</gene>
<accession>A0A6P8H8T6</accession>
<feature type="region of interest" description="Disordered" evidence="3">
    <location>
        <begin position="72"/>
        <end position="198"/>
    </location>
</feature>
<dbReference type="PANTHER" id="PTHR45901">
    <property type="entry name" value="PROTEIN CBG12474"/>
    <property type="match status" value="1"/>
</dbReference>
<dbReference type="InterPro" id="IPR052970">
    <property type="entry name" value="Inner_ear_hair_cell_LOXHD"/>
</dbReference>
<feature type="compositionally biased region" description="Low complexity" evidence="3">
    <location>
        <begin position="185"/>
        <end position="198"/>
    </location>
</feature>
<feature type="repeat" description="ARM" evidence="2">
    <location>
        <begin position="1195"/>
        <end position="1230"/>
    </location>
</feature>
<comment type="caution">
    <text evidence="1">Lacks conserved residue(s) required for the propagation of feature annotation.</text>
</comment>
<dbReference type="InterPro" id="IPR016024">
    <property type="entry name" value="ARM-type_fold"/>
</dbReference>
<evidence type="ECO:0000256" key="2">
    <source>
        <dbReference type="PROSITE-ProRule" id="PRU00259"/>
    </source>
</evidence>
<dbReference type="Pfam" id="PF01477">
    <property type="entry name" value="PLAT"/>
    <property type="match status" value="6"/>
</dbReference>
<dbReference type="PROSITE" id="PS50176">
    <property type="entry name" value="ARM_REPEAT"/>
    <property type="match status" value="3"/>
</dbReference>
<feature type="region of interest" description="Disordered" evidence="3">
    <location>
        <begin position="563"/>
        <end position="622"/>
    </location>
</feature>
<evidence type="ECO:0000313" key="5">
    <source>
        <dbReference type="Proteomes" id="UP000515163"/>
    </source>
</evidence>
<evidence type="ECO:0000259" key="4">
    <source>
        <dbReference type="PROSITE" id="PS50095"/>
    </source>
</evidence>
<feature type="domain" description="PLAT" evidence="4">
    <location>
        <begin position="781"/>
        <end position="899"/>
    </location>
</feature>
<dbReference type="InterPro" id="IPR001024">
    <property type="entry name" value="PLAT/LH2_dom"/>
</dbReference>
<dbReference type="SMART" id="SM00185">
    <property type="entry name" value="ARM"/>
    <property type="match status" value="4"/>
</dbReference>
<keyword evidence="5" id="KW-1185">Reference proteome</keyword>
<evidence type="ECO:0000313" key="6">
    <source>
        <dbReference type="RefSeq" id="XP_031552834.1"/>
    </source>
</evidence>
<dbReference type="GeneID" id="116290008"/>
<organism evidence="5 6">
    <name type="scientific">Actinia tenebrosa</name>
    <name type="common">Australian red waratah sea anemone</name>
    <dbReference type="NCBI Taxonomy" id="6105"/>
    <lineage>
        <taxon>Eukaryota</taxon>
        <taxon>Metazoa</taxon>
        <taxon>Cnidaria</taxon>
        <taxon>Anthozoa</taxon>
        <taxon>Hexacorallia</taxon>
        <taxon>Actiniaria</taxon>
        <taxon>Actiniidae</taxon>
        <taxon>Actinia</taxon>
    </lineage>
</organism>
<dbReference type="PROSITE" id="PS50095">
    <property type="entry name" value="PLAT"/>
    <property type="match status" value="6"/>
</dbReference>
<feature type="repeat" description="ARM" evidence="2">
    <location>
        <begin position="1239"/>
        <end position="1268"/>
    </location>
</feature>
<sequence length="1753" mass="195904">MEPTNVTGQSNTLVSPDWEKELMDADLTPGSHAGQTVKKVVTRTEVRTVRTVDGQIIEDQYDPGTERMRIERYGYGKTVNGDGPSTPRKSSGSQSSVDDYRSPRGYGARGGYSSADEGIRTPATNGPSGYMSDSYATPSAGPRTPSQGSVQNEPQYVRTAVQTTSMSLPRTHAPSPGPRGPGTATMPRTSSSGRPTTTYNLSIKVGDVKGTGTDGNVYIQLFGEKGNTAKIQLRQAGDTRNRFEKGRTYKFTVDTVDIGKVDRIKLSHDHTGYGSGFYVEEVEIEIPDRQDRVKFPCRCWLAQDVDDGKIEREMFPVPQLPKTSYTMSVKLGEVLTPDTNLHVQIFGEKGETSKIMLRPVGTSFNRFEKGRTYKFTVETVDIGKIQRLRIGHDARGPGKGIFVEEVDVLPSDGERATFPCSCWLSEDKADSKIERDVLPGKPKPPRPNVSYHLAIKTADVPNAGTDANVYFQLIGDEAETEKIQLRQGGKSEKRFERGRTDKFIVETVDVGPIKQFRIGHDNKGLAAGWKLEQVSVEIPSRSEKLVFPCNRWLDPTEDDKKIERDLVPGVPGSQITTTTTTSTGPPTPTRSVSKTVVEKTTTTFQTRQGGYTTPQKPPESKRLIMDEENRYGTTPPPAPQRQIIKEETKYKTINTPAKTTVSPSGTITTEEIRYGTTPSKRMVIEEETRYKKPIVLTPQEKAREERIRIERSTPQVEDTPPPRPAPPSETVNRVDVSERSYREPEVSPGDVSKVEPRRGYIERRTEIVTRDVTESPEPKVVAYQLCLKMGDVLGDGTEGNVYIQLVGSKGMTEQIMLRQDGNSKIKFEKGRTYKFTIETVDIGPIEKVLISHDGEQGRGGWYLEEITVDVPSREEHVVFPCMSWLAAEEGDGKTVRELSAKPAVYHLRIKTGTLKNAGTDANVWARIHGDKGDTGKIELKRSGIMETLFEPDQTDYFTVSANDIGKVQAICVGHDGGNKPGTRWYLEEILLNSPHQGEHYIFPCRAWIPDVDGTKAEVQLVPQPPLQNYSITLKTGQRKNAGTDSNVYMQIFGDRGDTGVVELRQVCEPTGQLQKGSQFQFNMHTTDVGNVEKIRIGHDGQGLGTGWFLAEVVIMVLDECWVFPCNRWLADYEDDGKTERDLYPERKTYAHEPDLQDLIEYLQTDDINLIVNSAFYLQHLCYNDEAVKAKIRELGGIPVLVRLLDHEVYAVHRAAASCLRNVSYSKDRDENKLAIAECYGIEALIRLLQKTPKDEVKELVLGVLWNLSSCEILKMRIIHYCLIILIKLIIIPYSGWDEEVFQSGKPIPAVKWTTVFRNASGILRNLSSAGVDARKEMRACEGLVDSLVWIIYAPVAKTDVDNKSIENSVCTLRNLSYRLEDEIDRERYEDAPPPPPPSEIQKSSQPGCIAACGTKKSKQVKEPEESRRPAKGVELLWQPEIVKPYLSIMAEASNPDTIEGVAGALHNLMACNWKWAIIIRSAVRKDKGLPIMVELLRVEHDPVVRATATCLRNLAIDPRNKELIAKFAMKDLVRRLPDPKNEDEIQYDSTTVGPLLCAIHQVINNSLPNGKHCRDKDGFRRIVAIAKSKDKYPEKVVKTANQVLMALWAFTALRNSIKKEGWELNKEITDEFGLTPAAPRAFDDVSLPRNSQRRKNRIPETVRADESSLPEPHLQTDSPRRITEDGYEADDDKNRNRPAPKGSQEEIEMQDLQGSRSPPAYESDTGREEPPYASVDKSKKMKVKGGSNSDSWV</sequence>
<feature type="domain" description="PLAT" evidence="4">
    <location>
        <begin position="449"/>
        <end position="567"/>
    </location>
</feature>
<dbReference type="Gene3D" id="2.40.180.10">
    <property type="entry name" value="Catalase core domain"/>
    <property type="match status" value="4"/>
</dbReference>
<feature type="region of interest" description="Disordered" evidence="3">
    <location>
        <begin position="700"/>
        <end position="753"/>
    </location>
</feature>
<dbReference type="InterPro" id="IPR011989">
    <property type="entry name" value="ARM-like"/>
</dbReference>
<feature type="compositionally biased region" description="Basic and acidic residues" evidence="3">
    <location>
        <begin position="735"/>
        <end position="745"/>
    </location>
</feature>
<feature type="compositionally biased region" description="Basic and acidic residues" evidence="3">
    <location>
        <begin position="1657"/>
        <end position="1666"/>
    </location>
</feature>
<feature type="compositionally biased region" description="Polar residues" evidence="3">
    <location>
        <begin position="144"/>
        <end position="168"/>
    </location>
</feature>
<feature type="region of interest" description="Disordered" evidence="3">
    <location>
        <begin position="1386"/>
        <end position="1406"/>
    </location>
</feature>
<name>A0A6P8H8T6_ACTTE</name>
<feature type="compositionally biased region" description="Basic and acidic residues" evidence="3">
    <location>
        <begin position="700"/>
        <end position="711"/>
    </location>
</feature>
<dbReference type="SUPFAM" id="SSF49723">
    <property type="entry name" value="Lipase/lipooxygenase domain (PLAT/LH2 domain)"/>
    <property type="match status" value="6"/>
</dbReference>
<feature type="compositionally biased region" description="Low complexity" evidence="3">
    <location>
        <begin position="576"/>
        <end position="613"/>
    </location>
</feature>
<feature type="domain" description="PLAT" evidence="4">
    <location>
        <begin position="323"/>
        <end position="438"/>
    </location>
</feature>
<dbReference type="SMART" id="SM00308">
    <property type="entry name" value="LH2"/>
    <property type="match status" value="6"/>
</dbReference>
<feature type="compositionally biased region" description="Polar residues" evidence="3">
    <location>
        <begin position="87"/>
        <end position="97"/>
    </location>
</feature>
<dbReference type="RefSeq" id="XP_031552834.1">
    <property type="nucleotide sequence ID" value="XM_031696974.1"/>
</dbReference>
<dbReference type="Proteomes" id="UP000515163">
    <property type="component" value="Unplaced"/>
</dbReference>
<feature type="repeat" description="ARM" evidence="2">
    <location>
        <begin position="1487"/>
        <end position="1524"/>
    </location>
</feature>
<dbReference type="InterPro" id="IPR000225">
    <property type="entry name" value="Armadillo"/>
</dbReference>
<dbReference type="Gene3D" id="1.25.10.10">
    <property type="entry name" value="Leucine-rich Repeat Variant"/>
    <property type="match status" value="1"/>
</dbReference>
<feature type="region of interest" description="Disordered" evidence="3">
    <location>
        <begin position="1641"/>
        <end position="1753"/>
    </location>
</feature>
<dbReference type="PANTHER" id="PTHR45901:SF7">
    <property type="entry name" value="OXYGEN-REGULATED PROTEIN 1"/>
    <property type="match status" value="1"/>
</dbReference>
<reference evidence="6" key="1">
    <citation type="submission" date="2025-08" db="UniProtKB">
        <authorList>
            <consortium name="RefSeq"/>
        </authorList>
    </citation>
    <scope>IDENTIFICATION</scope>
</reference>
<feature type="domain" description="PLAT" evidence="4">
    <location>
        <begin position="903"/>
        <end position="1022"/>
    </location>
</feature>
<dbReference type="InterPro" id="IPR036392">
    <property type="entry name" value="PLAT/LH2_dom_sf"/>
</dbReference>
<dbReference type="Pfam" id="PF00514">
    <property type="entry name" value="Arm"/>
    <property type="match status" value="2"/>
</dbReference>
<dbReference type="OrthoDB" id="3245100at2759"/>
<dbReference type="CDD" id="cd01756">
    <property type="entry name" value="PLAT_repeat"/>
    <property type="match status" value="4"/>
</dbReference>
<feature type="domain" description="PLAT" evidence="4">
    <location>
        <begin position="1027"/>
        <end position="1143"/>
    </location>
</feature>
<protein>
    <submittedName>
        <fullName evidence="6">Uncharacterized protein LOC116290008</fullName>
    </submittedName>
</protein>
<feature type="domain" description="PLAT" evidence="4">
    <location>
        <begin position="197"/>
        <end position="315"/>
    </location>
</feature>